<organism evidence="3 4">
    <name type="scientific">Halarcobacter mediterraneus</name>
    <dbReference type="NCBI Taxonomy" id="2023153"/>
    <lineage>
        <taxon>Bacteria</taxon>
        <taxon>Pseudomonadati</taxon>
        <taxon>Campylobacterota</taxon>
        <taxon>Epsilonproteobacteria</taxon>
        <taxon>Campylobacterales</taxon>
        <taxon>Arcobacteraceae</taxon>
        <taxon>Halarcobacter</taxon>
    </lineage>
</organism>
<dbReference type="Gene3D" id="3.40.50.10070">
    <property type="entry name" value="TolB, N-terminal domain"/>
    <property type="match status" value="1"/>
</dbReference>
<evidence type="ECO:0000313" key="4">
    <source>
        <dbReference type="Proteomes" id="UP000289718"/>
    </source>
</evidence>
<dbReference type="SUPFAM" id="SSF52964">
    <property type="entry name" value="TolB, N-terminal domain"/>
    <property type="match status" value="1"/>
</dbReference>
<proteinExistence type="predicted"/>
<evidence type="ECO:0000259" key="2">
    <source>
        <dbReference type="Pfam" id="PF04052"/>
    </source>
</evidence>
<comment type="caution">
    <text evidence="3">The sequence shown here is derived from an EMBL/GenBank/DDBJ whole genome shotgun (WGS) entry which is preliminary data.</text>
</comment>
<evidence type="ECO:0000256" key="1">
    <source>
        <dbReference type="SAM" id="SignalP"/>
    </source>
</evidence>
<keyword evidence="1" id="KW-0732">Signal</keyword>
<feature type="chain" id="PRO_5020591955" evidence="1">
    <location>
        <begin position="23"/>
        <end position="427"/>
    </location>
</feature>
<accession>A0A4Q1AVE1</accession>
<evidence type="ECO:0000313" key="3">
    <source>
        <dbReference type="EMBL" id="RXK13021.1"/>
    </source>
</evidence>
<sequence>MIRNRGTKIVFLLFFMITSVFAADAELDIIKKSGSLPKIVVSVAPDAMQSSLTSKVANMIEKDLKVSGHFDVLKSQQVINYNSSPDMLALSNKGIDLFVNVSSTVSSFGGYSVMIKMYDINAKNMVLNKSFSTSKEDRYPFVAHRAAISINKYLNAPPIDWMDKFVIFSQYKSAKKADIIIADYTLTFQKSIIRGGLNIFPKWANEKQDSFYYTTYDKGIPTLIKTNIYTRQREVLMTSEGMLVASDISKDGNKILVTAAPNNQPDIYLFDTKTKTKTRLTTYNGIDVGAHFIENEKRIVFVSDRLNYPNIFAKKIGGRGVERLVYHGNNNSSATSYKDYIVYTSRDRNSEFGSFIFNLYLMSTKSDFLKRLTSTGSNQFPKFSKDGESIIFLKTVNNRSSIGIIRLNYSKSFTFPLKNGKIQSIDW</sequence>
<dbReference type="GO" id="GO:0042597">
    <property type="term" value="C:periplasmic space"/>
    <property type="evidence" value="ECO:0007669"/>
    <property type="project" value="InterPro"/>
</dbReference>
<name>A0A4Q1AVE1_9BACT</name>
<dbReference type="EMBL" id="NXIE01000002">
    <property type="protein sequence ID" value="RXK13021.1"/>
    <property type="molecule type" value="Genomic_DNA"/>
</dbReference>
<dbReference type="SUPFAM" id="SSF69304">
    <property type="entry name" value="Tricorn protease N-terminal domain"/>
    <property type="match status" value="1"/>
</dbReference>
<dbReference type="PANTHER" id="PTHR36842">
    <property type="entry name" value="PROTEIN TOLB HOMOLOG"/>
    <property type="match status" value="1"/>
</dbReference>
<feature type="domain" description="TolB N-terminal" evidence="2">
    <location>
        <begin position="27"/>
        <end position="124"/>
    </location>
</feature>
<dbReference type="OrthoDB" id="9815657at2"/>
<gene>
    <name evidence="3" type="ORF">CP965_04245</name>
</gene>
<dbReference type="AlphaFoldDB" id="A0A4Q1AVE1"/>
<reference evidence="3 4" key="1">
    <citation type="submission" date="2017-09" db="EMBL/GenBank/DDBJ databases">
        <title>Genomics of the genus Arcobacter.</title>
        <authorList>
            <person name="Perez-Cataluna A."/>
            <person name="Figueras M.J."/>
            <person name="Salas-Masso N."/>
        </authorList>
    </citation>
    <scope>NUCLEOTIDE SEQUENCE [LARGE SCALE GENOMIC DNA]</scope>
    <source>
        <strain evidence="3 4">F156-34</strain>
    </source>
</reference>
<dbReference type="Pfam" id="PF04052">
    <property type="entry name" value="TolB_N"/>
    <property type="match status" value="1"/>
</dbReference>
<dbReference type="PANTHER" id="PTHR36842:SF1">
    <property type="entry name" value="PROTEIN TOLB"/>
    <property type="match status" value="1"/>
</dbReference>
<dbReference type="GO" id="GO:0015031">
    <property type="term" value="P:protein transport"/>
    <property type="evidence" value="ECO:0007669"/>
    <property type="project" value="InterPro"/>
</dbReference>
<dbReference type="InterPro" id="IPR011042">
    <property type="entry name" value="6-blade_b-propeller_TolB-like"/>
</dbReference>
<protein>
    <submittedName>
        <fullName evidence="3">Translocation protein TolB</fullName>
    </submittedName>
</protein>
<dbReference type="RefSeq" id="WP_129060840.1">
    <property type="nucleotide sequence ID" value="NZ_NXIE01000002.1"/>
</dbReference>
<feature type="signal peptide" evidence="1">
    <location>
        <begin position="1"/>
        <end position="22"/>
    </location>
</feature>
<dbReference type="Gene3D" id="2.120.10.30">
    <property type="entry name" value="TolB, C-terminal domain"/>
    <property type="match status" value="1"/>
</dbReference>
<dbReference type="Proteomes" id="UP000289718">
    <property type="component" value="Unassembled WGS sequence"/>
</dbReference>
<dbReference type="NCBIfam" id="NF003124">
    <property type="entry name" value="PRK04043.1"/>
    <property type="match status" value="1"/>
</dbReference>
<keyword evidence="4" id="KW-1185">Reference proteome</keyword>
<dbReference type="InterPro" id="IPR007195">
    <property type="entry name" value="TolB_N"/>
</dbReference>